<protein>
    <submittedName>
        <fullName evidence="3">N-acetyltransferase</fullName>
    </submittedName>
</protein>
<proteinExistence type="predicted"/>
<dbReference type="Pfam" id="PF14542">
    <property type="entry name" value="Acetyltransf_CG"/>
    <property type="match status" value="1"/>
</dbReference>
<dbReference type="RefSeq" id="WP_163738114.1">
    <property type="nucleotide sequence ID" value="NZ_JAAGOA010000008.1"/>
</dbReference>
<evidence type="ECO:0000259" key="2">
    <source>
        <dbReference type="PROSITE" id="PS51729"/>
    </source>
</evidence>
<feature type="domain" description="N-acetyltransferase" evidence="1">
    <location>
        <begin position="1"/>
        <end position="120"/>
    </location>
</feature>
<keyword evidence="3" id="KW-0808">Transferase</keyword>
<keyword evidence="4" id="KW-1185">Reference proteome</keyword>
<evidence type="ECO:0000313" key="3">
    <source>
        <dbReference type="EMBL" id="NEE01090.1"/>
    </source>
</evidence>
<dbReference type="PROSITE" id="PS51729">
    <property type="entry name" value="GNAT_YJDJ"/>
    <property type="match status" value="1"/>
</dbReference>
<dbReference type="InterPro" id="IPR031165">
    <property type="entry name" value="GNAT_YJDJ"/>
</dbReference>
<sequence>MDHVEIIDNLDRRRFEIYDGADLAGFLEYRVESAAISLIHTQIDPHFQGKHLAGRLVRHVLDEAQGRGLAVLPWCPFVRDWIIGHPAYVALVPESRREEFGLTEVAASSDSDTDGASPEY</sequence>
<dbReference type="InterPro" id="IPR016181">
    <property type="entry name" value="Acyl_CoA_acyltransferase"/>
</dbReference>
<dbReference type="InterPro" id="IPR045057">
    <property type="entry name" value="Gcn5-rel_NAT"/>
</dbReference>
<dbReference type="GO" id="GO:0016747">
    <property type="term" value="F:acyltransferase activity, transferring groups other than amino-acyl groups"/>
    <property type="evidence" value="ECO:0007669"/>
    <property type="project" value="InterPro"/>
</dbReference>
<evidence type="ECO:0000313" key="4">
    <source>
        <dbReference type="Proteomes" id="UP000475214"/>
    </source>
</evidence>
<reference evidence="3 4" key="1">
    <citation type="submission" date="2020-02" db="EMBL/GenBank/DDBJ databases">
        <authorList>
            <person name="Li X.-J."/>
            <person name="Han X.-M."/>
        </authorList>
    </citation>
    <scope>NUCLEOTIDE SEQUENCE [LARGE SCALE GENOMIC DNA]</scope>
    <source>
        <strain evidence="3 4">CCTCC AB 2017055</strain>
    </source>
</reference>
<dbReference type="AlphaFoldDB" id="A0A6L9SAR2"/>
<evidence type="ECO:0000259" key="1">
    <source>
        <dbReference type="PROSITE" id="PS51186"/>
    </source>
</evidence>
<dbReference type="SUPFAM" id="SSF55729">
    <property type="entry name" value="Acyl-CoA N-acyltransferases (Nat)"/>
    <property type="match status" value="1"/>
</dbReference>
<dbReference type="PROSITE" id="PS51186">
    <property type="entry name" value="GNAT"/>
    <property type="match status" value="1"/>
</dbReference>
<dbReference type="PANTHER" id="PTHR31435">
    <property type="entry name" value="PROTEIN NATD1"/>
    <property type="match status" value="1"/>
</dbReference>
<dbReference type="Proteomes" id="UP000475214">
    <property type="component" value="Unassembled WGS sequence"/>
</dbReference>
<organism evidence="3 4">
    <name type="scientific">Phytoactinopolyspora halotolerans</name>
    <dbReference type="NCBI Taxonomy" id="1981512"/>
    <lineage>
        <taxon>Bacteria</taxon>
        <taxon>Bacillati</taxon>
        <taxon>Actinomycetota</taxon>
        <taxon>Actinomycetes</taxon>
        <taxon>Jiangellales</taxon>
        <taxon>Jiangellaceae</taxon>
        <taxon>Phytoactinopolyspora</taxon>
    </lineage>
</organism>
<dbReference type="PANTHER" id="PTHR31435:SF10">
    <property type="entry name" value="BSR4717 PROTEIN"/>
    <property type="match status" value="1"/>
</dbReference>
<accession>A0A6L9SAR2</accession>
<name>A0A6L9SAR2_9ACTN</name>
<dbReference type="CDD" id="cd04301">
    <property type="entry name" value="NAT_SF"/>
    <property type="match status" value="1"/>
</dbReference>
<dbReference type="Gene3D" id="3.40.630.30">
    <property type="match status" value="1"/>
</dbReference>
<dbReference type="InterPro" id="IPR000182">
    <property type="entry name" value="GNAT_dom"/>
</dbReference>
<dbReference type="EMBL" id="JAAGOA010000008">
    <property type="protein sequence ID" value="NEE01090.1"/>
    <property type="molecule type" value="Genomic_DNA"/>
</dbReference>
<gene>
    <name evidence="3" type="ORF">G1H10_13020</name>
</gene>
<comment type="caution">
    <text evidence="3">The sequence shown here is derived from an EMBL/GenBank/DDBJ whole genome shotgun (WGS) entry which is preliminary data.</text>
</comment>
<feature type="domain" description="N-acetyltransferase" evidence="2">
    <location>
        <begin position="7"/>
        <end position="93"/>
    </location>
</feature>